<dbReference type="Gene3D" id="2.30.29.30">
    <property type="entry name" value="Pleckstrin-homology domain (PH domain)/Phosphotyrosine-binding domain (PTB)"/>
    <property type="match status" value="1"/>
</dbReference>
<evidence type="ECO:0000256" key="1">
    <source>
        <dbReference type="ARBA" id="ARBA00022553"/>
    </source>
</evidence>
<dbReference type="PANTHER" id="PTHR22902:SF27">
    <property type="entry name" value="PLECKSTRIN HOMOLOGY DOMAIN-CONTAINING FAMILY A MEMBER 3"/>
    <property type="match status" value="1"/>
</dbReference>
<accession>A0AAW1PYU8</accession>
<feature type="compositionally biased region" description="Polar residues" evidence="2">
    <location>
        <begin position="187"/>
        <end position="200"/>
    </location>
</feature>
<name>A0AAW1PYU8_9CHLO</name>
<dbReference type="InterPro" id="IPR011993">
    <property type="entry name" value="PH-like_dom_sf"/>
</dbReference>
<dbReference type="AlphaFoldDB" id="A0AAW1PYU8"/>
<dbReference type="SMART" id="SM00233">
    <property type="entry name" value="PH"/>
    <property type="match status" value="1"/>
</dbReference>
<keyword evidence="1" id="KW-0597">Phosphoprotein</keyword>
<dbReference type="InterPro" id="IPR001849">
    <property type="entry name" value="PH_domain"/>
</dbReference>
<dbReference type="Proteomes" id="UP001465755">
    <property type="component" value="Unassembled WGS sequence"/>
</dbReference>
<dbReference type="GO" id="GO:0005829">
    <property type="term" value="C:cytosol"/>
    <property type="evidence" value="ECO:0007669"/>
    <property type="project" value="GOC"/>
</dbReference>
<reference evidence="4 5" key="1">
    <citation type="journal article" date="2024" name="Nat. Commun.">
        <title>Phylogenomics reveals the evolutionary origins of lichenization in chlorophyte algae.</title>
        <authorList>
            <person name="Puginier C."/>
            <person name="Libourel C."/>
            <person name="Otte J."/>
            <person name="Skaloud P."/>
            <person name="Haon M."/>
            <person name="Grisel S."/>
            <person name="Petersen M."/>
            <person name="Berrin J.G."/>
            <person name="Delaux P.M."/>
            <person name="Dal Grande F."/>
            <person name="Keller J."/>
        </authorList>
    </citation>
    <scope>NUCLEOTIDE SEQUENCE [LARGE SCALE GENOMIC DNA]</scope>
    <source>
        <strain evidence="4 5">SAG 2036</strain>
    </source>
</reference>
<protein>
    <recommendedName>
        <fullName evidence="3">PH domain-containing protein</fullName>
    </recommendedName>
</protein>
<dbReference type="InterPro" id="IPR045188">
    <property type="entry name" value="Boi1/Boi2-like"/>
</dbReference>
<gene>
    <name evidence="4" type="ORF">WJX73_000902</name>
</gene>
<feature type="region of interest" description="Disordered" evidence="2">
    <location>
        <begin position="163"/>
        <end position="215"/>
    </location>
</feature>
<keyword evidence="5" id="KW-1185">Reference proteome</keyword>
<evidence type="ECO:0000259" key="3">
    <source>
        <dbReference type="PROSITE" id="PS50003"/>
    </source>
</evidence>
<dbReference type="EMBL" id="JALJOQ010000003">
    <property type="protein sequence ID" value="KAK9813631.1"/>
    <property type="molecule type" value="Genomic_DNA"/>
</dbReference>
<proteinExistence type="predicted"/>
<evidence type="ECO:0000313" key="4">
    <source>
        <dbReference type="EMBL" id="KAK9813631.1"/>
    </source>
</evidence>
<dbReference type="GO" id="GO:0005802">
    <property type="term" value="C:trans-Golgi network"/>
    <property type="evidence" value="ECO:0007669"/>
    <property type="project" value="TreeGrafter"/>
</dbReference>
<organism evidence="4 5">
    <name type="scientific">Symbiochloris irregularis</name>
    <dbReference type="NCBI Taxonomy" id="706552"/>
    <lineage>
        <taxon>Eukaryota</taxon>
        <taxon>Viridiplantae</taxon>
        <taxon>Chlorophyta</taxon>
        <taxon>core chlorophytes</taxon>
        <taxon>Trebouxiophyceae</taxon>
        <taxon>Trebouxiales</taxon>
        <taxon>Trebouxiaceae</taxon>
        <taxon>Symbiochloris</taxon>
    </lineage>
</organism>
<dbReference type="GO" id="GO:0055037">
    <property type="term" value="C:recycling endosome"/>
    <property type="evidence" value="ECO:0007669"/>
    <property type="project" value="TreeGrafter"/>
</dbReference>
<dbReference type="GO" id="GO:0005769">
    <property type="term" value="C:early endosome"/>
    <property type="evidence" value="ECO:0007669"/>
    <property type="project" value="TreeGrafter"/>
</dbReference>
<evidence type="ECO:0000313" key="5">
    <source>
        <dbReference type="Proteomes" id="UP001465755"/>
    </source>
</evidence>
<dbReference type="GO" id="GO:0001881">
    <property type="term" value="P:receptor recycling"/>
    <property type="evidence" value="ECO:0007669"/>
    <property type="project" value="TreeGrafter"/>
</dbReference>
<dbReference type="SUPFAM" id="SSF50729">
    <property type="entry name" value="PH domain-like"/>
    <property type="match status" value="1"/>
</dbReference>
<dbReference type="Pfam" id="PF00169">
    <property type="entry name" value="PH"/>
    <property type="match status" value="1"/>
</dbReference>
<dbReference type="PANTHER" id="PTHR22902">
    <property type="entry name" value="SESQUIPEDALIAN"/>
    <property type="match status" value="1"/>
</dbReference>
<dbReference type="PROSITE" id="PS50003">
    <property type="entry name" value="PH_DOMAIN"/>
    <property type="match status" value="1"/>
</dbReference>
<dbReference type="GO" id="GO:0007032">
    <property type="term" value="P:endosome organization"/>
    <property type="evidence" value="ECO:0007669"/>
    <property type="project" value="TreeGrafter"/>
</dbReference>
<feature type="domain" description="PH" evidence="3">
    <location>
        <begin position="10"/>
        <end position="121"/>
    </location>
</feature>
<dbReference type="GO" id="GO:0042147">
    <property type="term" value="P:retrograde transport, endosome to Golgi"/>
    <property type="evidence" value="ECO:0007669"/>
    <property type="project" value="TreeGrafter"/>
</dbReference>
<sequence>MENQACLWAPADAKGWLYKKGHGLRAWSRRYFILKGSNLFYFRHDLAKATDVKGVISLEGASILAKPALDIADETETDRFCLIIRLPTKRASVCKHTVYTLAANTAAEQANWATLLLRASIPRTTLEVELLKLGRLSELTGGQMVLTSSRSVPSGQALELLEGQQQTDDRDALTSRTSAPPAFARTASRQLNYTYGSNNSFRRRNGQPGSSYGLAATDAGQLSRQASAVPRLLRKSSSQRQAELLAREIKEGDYAQRLRSTNSGSAAAMDRYSGSNAQYEEPQTSTDAAGWGESRLQRTNTADYRLKQPHPRQWLSMPAPPTRQQSRRFIAPESPEAPPLRQRSSSVEQQNQRQQRTWSSAGAQRNRRRQEDQQAALQQTRLAGGSAS</sequence>
<evidence type="ECO:0000256" key="2">
    <source>
        <dbReference type="SAM" id="MobiDB-lite"/>
    </source>
</evidence>
<feature type="region of interest" description="Disordered" evidence="2">
    <location>
        <begin position="256"/>
        <end position="388"/>
    </location>
</feature>
<feature type="compositionally biased region" description="Polar residues" evidence="2">
    <location>
        <begin position="273"/>
        <end position="287"/>
    </location>
</feature>
<comment type="caution">
    <text evidence="4">The sequence shown here is derived from an EMBL/GenBank/DDBJ whole genome shotgun (WGS) entry which is preliminary data.</text>
</comment>
<feature type="compositionally biased region" description="Polar residues" evidence="2">
    <location>
        <begin position="342"/>
        <end position="363"/>
    </location>
</feature>